<dbReference type="EMBL" id="CP012333">
    <property type="protein sequence ID" value="AKV03268.1"/>
    <property type="molecule type" value="Genomic_DNA"/>
</dbReference>
<keyword evidence="2" id="KW-1185">Reference proteome</keyword>
<evidence type="ECO:0000313" key="1">
    <source>
        <dbReference type="EMBL" id="AKV03268.1"/>
    </source>
</evidence>
<protein>
    <submittedName>
        <fullName evidence="1">Uncharacterized protein</fullName>
    </submittedName>
</protein>
<accession>A0A0K1QC20</accession>
<reference evidence="1 2" key="1">
    <citation type="submission" date="2015-08" db="EMBL/GenBank/DDBJ databases">
        <authorList>
            <person name="Babu N.S."/>
            <person name="Beckwith C.J."/>
            <person name="Beseler K.G."/>
            <person name="Brison A."/>
            <person name="Carone J.V."/>
            <person name="Caskin T.P."/>
            <person name="Diamond M."/>
            <person name="Durham M.E."/>
            <person name="Foxe J.M."/>
            <person name="Go M."/>
            <person name="Henderson B.A."/>
            <person name="Jones I.B."/>
            <person name="McGettigan J.A."/>
            <person name="Micheletti S.J."/>
            <person name="Nasrallah M.E."/>
            <person name="Ortiz D."/>
            <person name="Piller C.R."/>
            <person name="Privatt S.R."/>
            <person name="Schneider S.L."/>
            <person name="Sharp S."/>
            <person name="Smith T.C."/>
            <person name="Stanton J.D."/>
            <person name="Ullery H.E."/>
            <person name="Wilson R.J."/>
            <person name="Serrano M.G."/>
            <person name="Buck G."/>
            <person name="Lee V."/>
            <person name="Wang Y."/>
            <person name="Carvalho R."/>
            <person name="Voegtly L."/>
            <person name="Shi R."/>
            <person name="Duckworth R."/>
            <person name="Johnson A."/>
            <person name="Loviza R."/>
            <person name="Walstead R."/>
            <person name="Shah Z."/>
            <person name="Kiflezghi M."/>
            <person name="Wade K."/>
            <person name="Ball S.L."/>
            <person name="Bradley K.W."/>
            <person name="Asai D.J."/>
            <person name="Bowman C.A."/>
            <person name="Russell D.A."/>
            <person name="Pope W.H."/>
            <person name="Jacobs-Sera D."/>
            <person name="Hendrix R.W."/>
            <person name="Hatfull G.F."/>
        </authorList>
    </citation>
    <scope>NUCLEOTIDE SEQUENCE [LARGE SCALE GENOMIC DNA]</scope>
    <source>
        <strain evidence="1 2">DSM 27648</strain>
    </source>
</reference>
<gene>
    <name evidence="1" type="ORF">AKJ09_09931</name>
</gene>
<dbReference type="KEGG" id="llu:AKJ09_09931"/>
<name>A0A0K1QC20_9BACT</name>
<dbReference type="Proteomes" id="UP000064967">
    <property type="component" value="Chromosome"/>
</dbReference>
<organism evidence="1 2">
    <name type="scientific">Labilithrix luteola</name>
    <dbReference type="NCBI Taxonomy" id="1391654"/>
    <lineage>
        <taxon>Bacteria</taxon>
        <taxon>Pseudomonadati</taxon>
        <taxon>Myxococcota</taxon>
        <taxon>Polyangia</taxon>
        <taxon>Polyangiales</taxon>
        <taxon>Labilitrichaceae</taxon>
        <taxon>Labilithrix</taxon>
    </lineage>
</organism>
<dbReference type="AlphaFoldDB" id="A0A0K1QC20"/>
<sequence length="65" mass="6885">MPMSDPEPAPHVREAHPVPGLAGPFIAIGSLGLLVGITHPGCVIELVVGFFLFEAGVRAILEERR</sequence>
<evidence type="ECO:0000313" key="2">
    <source>
        <dbReference type="Proteomes" id="UP000064967"/>
    </source>
</evidence>
<proteinExistence type="predicted"/>